<feature type="compositionally biased region" description="Low complexity" evidence="1">
    <location>
        <begin position="43"/>
        <end position="63"/>
    </location>
</feature>
<organism evidence="2">
    <name type="scientific">Capra hircus</name>
    <name type="common">Goat</name>
    <dbReference type="NCBI Taxonomy" id="9925"/>
    <lineage>
        <taxon>Eukaryota</taxon>
        <taxon>Metazoa</taxon>
        <taxon>Chordata</taxon>
        <taxon>Craniata</taxon>
        <taxon>Vertebrata</taxon>
        <taxon>Euteleostomi</taxon>
        <taxon>Mammalia</taxon>
        <taxon>Eutheria</taxon>
        <taxon>Laurasiatheria</taxon>
        <taxon>Artiodactyla</taxon>
        <taxon>Ruminantia</taxon>
        <taxon>Pecora</taxon>
        <taxon>Bovidae</taxon>
        <taxon>Caprinae</taxon>
        <taxon>Capra</taxon>
    </lineage>
</organism>
<proteinExistence type="predicted"/>
<dbReference type="Ensembl" id="ENSCHIT00010061829.1">
    <property type="protein sequence ID" value="ENSCHIP00010044551.1"/>
    <property type="gene ID" value="ENSCHIG00010032315.1"/>
</dbReference>
<accession>A0A8C2SKZ5</accession>
<name>A0A8C2SKZ5_CAPHI</name>
<reference evidence="2" key="2">
    <citation type="submission" date="2025-08" db="UniProtKB">
        <authorList>
            <consortium name="Ensembl"/>
        </authorList>
    </citation>
    <scope>IDENTIFICATION</scope>
</reference>
<sequence length="245" mass="26583">MALLAEHLLRPLPADKQIETGPFLEAVSHLPPFFEACASSRSSSRASATASGTRTTPTSSASTPPRPMRWPSRSTTAGLCRRSSRQRCMRPPISPPLPGQLHGHHRRHLRDVHQDERRAQLQGVGQLHSGCSGRHTPRPQTPCRNRQTRITANLAGQLPLPVARPQSSLEPGQGPHGAGPGLLKVTFGICPPGAINNRHTSESLLNFMTAQTDFMPSFQCGKNQLIFLINQVLGFFGPLQPPFGA</sequence>
<protein>
    <submittedName>
        <fullName evidence="2">Uncharacterized protein</fullName>
    </submittedName>
</protein>
<dbReference type="AlphaFoldDB" id="A0A8C2SKZ5"/>
<evidence type="ECO:0000256" key="1">
    <source>
        <dbReference type="SAM" id="MobiDB-lite"/>
    </source>
</evidence>
<evidence type="ECO:0000313" key="2">
    <source>
        <dbReference type="Ensembl" id="ENSCHIP00010044551.1"/>
    </source>
</evidence>
<reference evidence="2" key="1">
    <citation type="submission" date="2019-03" db="EMBL/GenBank/DDBJ databases">
        <title>Genome sequencing and reference-guided assembly of Black Bengal Goat (Capra hircus).</title>
        <authorList>
            <person name="Siddiki A.Z."/>
            <person name="Baten A."/>
            <person name="Billah M."/>
            <person name="Alam M.A.U."/>
            <person name="Shawrob K.S.M."/>
            <person name="Saha S."/>
            <person name="Chowdhury M."/>
            <person name="Rahman A.H."/>
            <person name="Stear M."/>
            <person name="Miah G."/>
            <person name="Das G.B."/>
            <person name="Hossain M.M."/>
            <person name="Kumkum M."/>
            <person name="Islam M.S."/>
            <person name="Mollah A.M."/>
            <person name="Ahsan A."/>
            <person name="Tusar F."/>
            <person name="Khan M.K.I."/>
        </authorList>
    </citation>
    <scope>NUCLEOTIDE SEQUENCE [LARGE SCALE GENOMIC DNA]</scope>
</reference>
<feature type="region of interest" description="Disordered" evidence="1">
    <location>
        <begin position="43"/>
        <end position="145"/>
    </location>
</feature>